<sequence>MSVLLAAVVLAGCGSDQPEPKAAARTVPTTPPATATPEETPGPSPTATPRPPARRVIATGLDVPWGIAFLPDGDALVAERSTARVLRIDAGGGEPRRVMTVPGVARGAGEGGLLGLAVSPAYARDRWVYAYLTSTQGDNRIVRFRLGERVRPVLTGLRSAGVHNGGRIAFGPDGKLYAGVGDAGDTSLSQSPSSRNGKILRMDPDGDNVRVWSLGHRNVQGLAWDRRGRLWASEFGQNARDEVNLIRRGRNYGWPEVEGVGPTGGRFTNPEVTWSTSEASPSGAAIIGRNLYVAALQGECVWKVPLDGASAGKPTRMLSGRYGRIRTVVAAPDGTLWVATSNRDGRGSPRDGDDRIIAVRVA</sequence>
<dbReference type="PANTHER" id="PTHR19328:SF13">
    <property type="entry name" value="HIPL1 PROTEIN"/>
    <property type="match status" value="1"/>
</dbReference>
<evidence type="ECO:0000313" key="4">
    <source>
        <dbReference type="Proteomes" id="UP001147700"/>
    </source>
</evidence>
<feature type="region of interest" description="Disordered" evidence="1">
    <location>
        <begin position="15"/>
        <end position="52"/>
    </location>
</feature>
<protein>
    <submittedName>
        <fullName evidence="3">PQQ-dependent sugar dehydrogenase</fullName>
    </submittedName>
</protein>
<name>A0ABT4RC64_9ACTN</name>
<accession>A0ABT4RC64</accession>
<gene>
    <name evidence="3" type="ORF">OJ962_01310</name>
</gene>
<comment type="caution">
    <text evidence="3">The sequence shown here is derived from an EMBL/GenBank/DDBJ whole genome shotgun (WGS) entry which is preliminary data.</text>
</comment>
<dbReference type="EMBL" id="JAPCID010000002">
    <property type="protein sequence ID" value="MDA0136118.1"/>
    <property type="molecule type" value="Genomic_DNA"/>
</dbReference>
<evidence type="ECO:0000259" key="2">
    <source>
        <dbReference type="Pfam" id="PF07995"/>
    </source>
</evidence>
<keyword evidence="4" id="KW-1185">Reference proteome</keyword>
<dbReference type="InterPro" id="IPR012938">
    <property type="entry name" value="Glc/Sorbosone_DH"/>
</dbReference>
<proteinExistence type="predicted"/>
<feature type="compositionally biased region" description="Pro residues" evidence="1">
    <location>
        <begin position="40"/>
        <end position="51"/>
    </location>
</feature>
<dbReference type="Pfam" id="PF07995">
    <property type="entry name" value="GSDH"/>
    <property type="match status" value="1"/>
</dbReference>
<dbReference type="InterPro" id="IPR011042">
    <property type="entry name" value="6-blade_b-propeller_TolB-like"/>
</dbReference>
<feature type="domain" description="Glucose/Sorbosone dehydrogenase" evidence="2">
    <location>
        <begin position="61"/>
        <end position="346"/>
    </location>
</feature>
<dbReference type="Gene3D" id="2.120.10.30">
    <property type="entry name" value="TolB, C-terminal domain"/>
    <property type="match status" value="1"/>
</dbReference>
<evidence type="ECO:0000313" key="3">
    <source>
        <dbReference type="EMBL" id="MDA0136118.1"/>
    </source>
</evidence>
<dbReference type="InterPro" id="IPR011041">
    <property type="entry name" value="Quinoprot_gluc/sorb_DH_b-prop"/>
</dbReference>
<dbReference type="Proteomes" id="UP001147700">
    <property type="component" value="Unassembled WGS sequence"/>
</dbReference>
<dbReference type="PANTHER" id="PTHR19328">
    <property type="entry name" value="HEDGEHOG-INTERACTING PROTEIN"/>
    <property type="match status" value="1"/>
</dbReference>
<reference evidence="3" key="1">
    <citation type="submission" date="2022-10" db="EMBL/GenBank/DDBJ databases">
        <title>The WGS of Solirubrobacter sp. CPCC 204708.</title>
        <authorList>
            <person name="Jiang Z."/>
        </authorList>
    </citation>
    <scope>NUCLEOTIDE SEQUENCE</scope>
    <source>
        <strain evidence="3">CPCC 204708</strain>
    </source>
</reference>
<organism evidence="3 4">
    <name type="scientific">Solirubrobacter deserti</name>
    <dbReference type="NCBI Taxonomy" id="2282478"/>
    <lineage>
        <taxon>Bacteria</taxon>
        <taxon>Bacillati</taxon>
        <taxon>Actinomycetota</taxon>
        <taxon>Thermoleophilia</taxon>
        <taxon>Solirubrobacterales</taxon>
        <taxon>Solirubrobacteraceae</taxon>
        <taxon>Solirubrobacter</taxon>
    </lineage>
</organism>
<evidence type="ECO:0000256" key="1">
    <source>
        <dbReference type="SAM" id="MobiDB-lite"/>
    </source>
</evidence>
<feature type="compositionally biased region" description="Low complexity" evidence="1">
    <location>
        <begin position="23"/>
        <end position="39"/>
    </location>
</feature>
<dbReference type="SUPFAM" id="SSF50952">
    <property type="entry name" value="Soluble quinoprotein glucose dehydrogenase"/>
    <property type="match status" value="1"/>
</dbReference>